<sequence>MANSDNVLRCGLTPKHVDTTALAAVVDFRPHRPRSTSPPSPSVRESSNSSPRRRSSGSSRIELGAPLADRRRRPADPGLRSRQRPDRGRPHPHPRPVRLPARQRRPRPAGRRGHAVPREGPAAQLIEAPTHAPSQHPAHRSSGGDP</sequence>
<feature type="region of interest" description="Disordered" evidence="1">
    <location>
        <begin position="25"/>
        <end position="146"/>
    </location>
</feature>
<gene>
    <name evidence="2" type="ORF">KCH_71260</name>
</gene>
<comment type="caution">
    <text evidence="2">The sequence shown here is derived from an EMBL/GenBank/DDBJ whole genome shotgun (WGS) entry which is preliminary data.</text>
</comment>
<dbReference type="HOGENOM" id="CLU_1774953_0_0_11"/>
<dbReference type="InterPro" id="IPR011051">
    <property type="entry name" value="RmlC_Cupin_sf"/>
</dbReference>
<dbReference type="SUPFAM" id="SSF51182">
    <property type="entry name" value="RmlC-like cupins"/>
    <property type="match status" value="1"/>
</dbReference>
<organism evidence="2 3">
    <name type="scientific">Kitasatospora cheerisanensis KCTC 2395</name>
    <dbReference type="NCBI Taxonomy" id="1348663"/>
    <lineage>
        <taxon>Bacteria</taxon>
        <taxon>Bacillati</taxon>
        <taxon>Actinomycetota</taxon>
        <taxon>Actinomycetes</taxon>
        <taxon>Kitasatosporales</taxon>
        <taxon>Streptomycetaceae</taxon>
        <taxon>Kitasatospora</taxon>
    </lineage>
</organism>
<reference evidence="2 3" key="1">
    <citation type="submission" date="2014-05" db="EMBL/GenBank/DDBJ databases">
        <title>Draft Genome Sequence of Kitasatospora cheerisanensis KCTC 2395.</title>
        <authorList>
            <person name="Nam D.H."/>
        </authorList>
    </citation>
    <scope>NUCLEOTIDE SEQUENCE [LARGE SCALE GENOMIC DNA]</scope>
    <source>
        <strain evidence="2 3">KCTC 2395</strain>
    </source>
</reference>
<proteinExistence type="predicted"/>
<keyword evidence="3" id="KW-1185">Reference proteome</keyword>
<dbReference type="EMBL" id="JNBY01000155">
    <property type="protein sequence ID" value="KDN81032.1"/>
    <property type="molecule type" value="Genomic_DNA"/>
</dbReference>
<dbReference type="Gene3D" id="1.10.441.10">
    <property type="entry name" value="Phosphomannose Isomerase, domain 2"/>
    <property type="match status" value="1"/>
</dbReference>
<dbReference type="PATRIC" id="fig|1348663.4.peg.6894"/>
<accession>A0A066YIP7</accession>
<dbReference type="Proteomes" id="UP000027178">
    <property type="component" value="Unassembled WGS sequence"/>
</dbReference>
<protein>
    <submittedName>
        <fullName evidence="2">Mannose-6-phosphate isomerase</fullName>
        <ecNumber evidence="2">5.3.1.8</ecNumber>
    </submittedName>
</protein>
<dbReference type="Gene3D" id="2.60.120.10">
    <property type="entry name" value="Jelly Rolls"/>
    <property type="match status" value="1"/>
</dbReference>
<dbReference type="GO" id="GO:0004476">
    <property type="term" value="F:mannose-6-phosphate isomerase activity"/>
    <property type="evidence" value="ECO:0007669"/>
    <property type="project" value="UniProtKB-EC"/>
</dbReference>
<evidence type="ECO:0000313" key="3">
    <source>
        <dbReference type="Proteomes" id="UP000027178"/>
    </source>
</evidence>
<feature type="compositionally biased region" description="Basic residues" evidence="1">
    <location>
        <begin position="90"/>
        <end position="115"/>
    </location>
</feature>
<dbReference type="AlphaFoldDB" id="A0A066YIP7"/>
<dbReference type="EC" id="5.3.1.8" evidence="2"/>
<evidence type="ECO:0000256" key="1">
    <source>
        <dbReference type="SAM" id="MobiDB-lite"/>
    </source>
</evidence>
<dbReference type="InterPro" id="IPR014710">
    <property type="entry name" value="RmlC-like_jellyroll"/>
</dbReference>
<name>A0A066YIP7_9ACTN</name>
<evidence type="ECO:0000313" key="2">
    <source>
        <dbReference type="EMBL" id="KDN81032.1"/>
    </source>
</evidence>
<feature type="compositionally biased region" description="Low complexity" evidence="1">
    <location>
        <begin position="42"/>
        <end position="67"/>
    </location>
</feature>
<keyword evidence="2" id="KW-0413">Isomerase</keyword>